<reference evidence="2 3" key="1">
    <citation type="submission" date="2018-08" db="EMBL/GenBank/DDBJ databases">
        <title>SeSz_2, Complete genome sequences of 3 novel enterobacteria, Pakpunavirus like phages.</title>
        <authorList>
            <person name="Yuan S."/>
            <person name="Ma Y."/>
            <person name="Liu Q."/>
        </authorList>
    </citation>
    <scope>NUCLEOTIDE SEQUENCE [LARGE SCALE GENOMIC DNA]</scope>
</reference>
<accession>A0A411BHG8</accession>
<dbReference type="EMBL" id="MH791412">
    <property type="protein sequence ID" value="QAY00916.1"/>
    <property type="molecule type" value="Genomic_DNA"/>
</dbReference>
<name>A0A411BHG8_9CAUD</name>
<organism evidence="2 3">
    <name type="scientific">Salmonella phage SeSz-2</name>
    <dbReference type="NCBI Taxonomy" id="2419753"/>
    <lineage>
        <taxon>Viruses</taxon>
        <taxon>Duplodnaviria</taxon>
        <taxon>Heunggongvirae</taxon>
        <taxon>Uroviricota</taxon>
        <taxon>Caudoviricetes</taxon>
        <taxon>Skatevirus</taxon>
        <taxon>Skatevirus SeSz2</taxon>
    </lineage>
</organism>
<evidence type="ECO:0000313" key="3">
    <source>
        <dbReference type="Proteomes" id="UP000289670"/>
    </source>
</evidence>
<evidence type="ECO:0000313" key="2">
    <source>
        <dbReference type="EMBL" id="QAY00916.1"/>
    </source>
</evidence>
<gene>
    <name evidence="2" type="ORF">SeSz2_57</name>
</gene>
<dbReference type="Proteomes" id="UP000289670">
    <property type="component" value="Segment"/>
</dbReference>
<proteinExistence type="predicted"/>
<evidence type="ECO:0000256" key="1">
    <source>
        <dbReference type="SAM" id="MobiDB-lite"/>
    </source>
</evidence>
<keyword evidence="3" id="KW-1185">Reference proteome</keyword>
<sequence>MAKYEVIARGIFVKEKGKIRELQLGEVITEPAGHLMSKLRVMPELPKTFEVATPAKEGDSKQKRRRRTGSEDE</sequence>
<feature type="region of interest" description="Disordered" evidence="1">
    <location>
        <begin position="50"/>
        <end position="73"/>
    </location>
</feature>
<protein>
    <submittedName>
        <fullName evidence="2">Uncharacterized protein</fullName>
    </submittedName>
</protein>